<proteinExistence type="predicted"/>
<evidence type="ECO:0000256" key="6">
    <source>
        <dbReference type="PROSITE-ProRule" id="PRU00169"/>
    </source>
</evidence>
<dbReference type="InterPro" id="IPR039420">
    <property type="entry name" value="WalR-like"/>
</dbReference>
<dbReference type="GO" id="GO:0032993">
    <property type="term" value="C:protein-DNA complex"/>
    <property type="evidence" value="ECO:0007669"/>
    <property type="project" value="TreeGrafter"/>
</dbReference>
<keyword evidence="5" id="KW-0804">Transcription</keyword>
<feature type="domain" description="Response regulatory" evidence="7">
    <location>
        <begin position="17"/>
        <end position="141"/>
    </location>
</feature>
<reference evidence="9" key="2">
    <citation type="journal article" date="2017" name="Plant Physiol. Biochem.">
        <title>Differential oxidative and antioxidative response of duckweed Lemna minor toward plant growth promoting/inhibiting bacteria.</title>
        <authorList>
            <person name="Ishizawa H."/>
            <person name="Kuroda M."/>
            <person name="Morikawa M."/>
            <person name="Ike M."/>
        </authorList>
    </citation>
    <scope>NUCLEOTIDE SEQUENCE [LARGE SCALE GENOMIC DNA]</scope>
    <source>
        <strain evidence="9">M6</strain>
    </source>
</reference>
<dbReference type="GO" id="GO:0000156">
    <property type="term" value="F:phosphorelay response regulator activity"/>
    <property type="evidence" value="ECO:0007669"/>
    <property type="project" value="TreeGrafter"/>
</dbReference>
<gene>
    <name evidence="8" type="ORF">EM6_2132</name>
</gene>
<evidence type="ECO:0000313" key="9">
    <source>
        <dbReference type="Proteomes" id="UP000278756"/>
    </source>
</evidence>
<organism evidence="8 9">
    <name type="scientific">Asticcacaulis excentricus</name>
    <dbReference type="NCBI Taxonomy" id="78587"/>
    <lineage>
        <taxon>Bacteria</taxon>
        <taxon>Pseudomonadati</taxon>
        <taxon>Pseudomonadota</taxon>
        <taxon>Alphaproteobacteria</taxon>
        <taxon>Caulobacterales</taxon>
        <taxon>Caulobacteraceae</taxon>
        <taxon>Asticcacaulis</taxon>
    </lineage>
</organism>
<dbReference type="EMBL" id="AP018827">
    <property type="protein sequence ID" value="BBF81531.1"/>
    <property type="molecule type" value="Genomic_DNA"/>
</dbReference>
<dbReference type="InterPro" id="IPR011006">
    <property type="entry name" value="CheY-like_superfamily"/>
</dbReference>
<dbReference type="GO" id="GO:0006355">
    <property type="term" value="P:regulation of DNA-templated transcription"/>
    <property type="evidence" value="ECO:0007669"/>
    <property type="project" value="TreeGrafter"/>
</dbReference>
<evidence type="ECO:0000256" key="2">
    <source>
        <dbReference type="ARBA" id="ARBA00023012"/>
    </source>
</evidence>
<dbReference type="Gene3D" id="3.40.50.2300">
    <property type="match status" value="1"/>
</dbReference>
<evidence type="ECO:0000313" key="8">
    <source>
        <dbReference type="EMBL" id="BBF81531.1"/>
    </source>
</evidence>
<dbReference type="OrthoDB" id="9786548at2"/>
<dbReference type="Proteomes" id="UP000278756">
    <property type="component" value="Chromosome 1"/>
</dbReference>
<feature type="modified residue" description="4-aspartylphosphate" evidence="6">
    <location>
        <position position="67"/>
    </location>
</feature>
<sequence>MSETSALLRHVNLPATTVLIVEDNDGLRRMIVEVLRASGFQQLIQARDAEEAIELLGAYNPDLMILDWNLPGLSGIDLTLLLRQAAVNEDARFPNPRIPVLMLTGRQRSRDVTEARNAGVDEFVIKPFSTRSLMRGVASALCRQRPFIVSAGYVGPCRRRRKDEDYRGLMRRVDDIEAAADRHSRALFQQTLSVELEALHALMSARGGLHKETLDYLIERTSEAETQAVRYRQRLLAEATRSLKEYVSYFGNAAEPDVLDVHLDSIRRLNALRNEDTAEAQTIIRQLDALVKNRKRKRLSA</sequence>
<name>A0A3G9G6Q5_9CAUL</name>
<evidence type="ECO:0000256" key="3">
    <source>
        <dbReference type="ARBA" id="ARBA00023015"/>
    </source>
</evidence>
<evidence type="ECO:0000256" key="5">
    <source>
        <dbReference type="ARBA" id="ARBA00023163"/>
    </source>
</evidence>
<protein>
    <submittedName>
        <fullName evidence="8">Chemotaxis protein CheYIII</fullName>
    </submittedName>
</protein>
<dbReference type="GO" id="GO:0005829">
    <property type="term" value="C:cytosol"/>
    <property type="evidence" value="ECO:0007669"/>
    <property type="project" value="TreeGrafter"/>
</dbReference>
<keyword evidence="3" id="KW-0805">Transcription regulation</keyword>
<dbReference type="InterPro" id="IPR001789">
    <property type="entry name" value="Sig_transdc_resp-reg_receiver"/>
</dbReference>
<evidence type="ECO:0000256" key="4">
    <source>
        <dbReference type="ARBA" id="ARBA00023125"/>
    </source>
</evidence>
<reference evidence="9" key="1">
    <citation type="journal article" date="2017" name="Biotechnol. Biofuels">
        <title>Evaluation of environmental bacterial communities as a factor affecting the growth of duckweed Lemna minor.</title>
        <authorList>
            <person name="Ishizawa H."/>
            <person name="Kuroda M."/>
            <person name="Morikawa M."/>
            <person name="Ike M."/>
        </authorList>
    </citation>
    <scope>NUCLEOTIDE SEQUENCE [LARGE SCALE GENOMIC DNA]</scope>
    <source>
        <strain evidence="9">M6</strain>
    </source>
</reference>
<keyword evidence="2" id="KW-0902">Two-component regulatory system</keyword>
<accession>A0A3G9G6Q5</accession>
<dbReference type="PANTHER" id="PTHR48111:SF1">
    <property type="entry name" value="TWO-COMPONENT RESPONSE REGULATOR ORR33"/>
    <property type="match status" value="1"/>
</dbReference>
<dbReference type="Pfam" id="PF00072">
    <property type="entry name" value="Response_reg"/>
    <property type="match status" value="1"/>
</dbReference>
<dbReference type="GO" id="GO:0000976">
    <property type="term" value="F:transcription cis-regulatory region binding"/>
    <property type="evidence" value="ECO:0007669"/>
    <property type="project" value="TreeGrafter"/>
</dbReference>
<dbReference type="SMART" id="SM00448">
    <property type="entry name" value="REC"/>
    <property type="match status" value="1"/>
</dbReference>
<dbReference type="PROSITE" id="PS50110">
    <property type="entry name" value="RESPONSE_REGULATORY"/>
    <property type="match status" value="1"/>
</dbReference>
<dbReference type="RefSeq" id="WP_126422694.1">
    <property type="nucleotide sequence ID" value="NZ_AP018827.1"/>
</dbReference>
<keyword evidence="1 6" id="KW-0597">Phosphoprotein</keyword>
<evidence type="ECO:0000256" key="1">
    <source>
        <dbReference type="ARBA" id="ARBA00022553"/>
    </source>
</evidence>
<dbReference type="PANTHER" id="PTHR48111">
    <property type="entry name" value="REGULATOR OF RPOS"/>
    <property type="match status" value="1"/>
</dbReference>
<keyword evidence="4" id="KW-0238">DNA-binding</keyword>
<dbReference type="AlphaFoldDB" id="A0A3G9G6Q5"/>
<dbReference type="SUPFAM" id="SSF52172">
    <property type="entry name" value="CheY-like"/>
    <property type="match status" value="1"/>
</dbReference>
<evidence type="ECO:0000259" key="7">
    <source>
        <dbReference type="PROSITE" id="PS50110"/>
    </source>
</evidence>